<evidence type="ECO:0000313" key="9">
    <source>
        <dbReference type="Proteomes" id="UP000825729"/>
    </source>
</evidence>
<evidence type="ECO:0000256" key="6">
    <source>
        <dbReference type="ARBA" id="ARBA00023180"/>
    </source>
</evidence>
<evidence type="ECO:0000256" key="1">
    <source>
        <dbReference type="ARBA" id="ARBA00004236"/>
    </source>
</evidence>
<comment type="similarity">
    <text evidence="2">Belongs to the COBRA family.</text>
</comment>
<evidence type="ECO:0000256" key="4">
    <source>
        <dbReference type="ARBA" id="ARBA00022729"/>
    </source>
</evidence>
<protein>
    <recommendedName>
        <fullName evidence="7">COBRA C-terminal domain-containing protein</fullName>
    </recommendedName>
</protein>
<dbReference type="PANTHER" id="PTHR31052:SF2">
    <property type="entry name" value="COBRA-LIKE PROTEIN 10"/>
    <property type="match status" value="1"/>
</dbReference>
<dbReference type="EMBL" id="JAINDJ010000003">
    <property type="protein sequence ID" value="KAG9454131.1"/>
    <property type="molecule type" value="Genomic_DNA"/>
</dbReference>
<dbReference type="PANTHER" id="PTHR31052">
    <property type="entry name" value="COBRA-LIKE PROTEIN 7"/>
    <property type="match status" value="1"/>
</dbReference>
<evidence type="ECO:0000256" key="5">
    <source>
        <dbReference type="ARBA" id="ARBA00023136"/>
    </source>
</evidence>
<keyword evidence="5" id="KW-0472">Membrane</keyword>
<proteinExistence type="inferred from homology"/>
<dbReference type="InterPro" id="IPR006918">
    <property type="entry name" value="COBRA_pln"/>
</dbReference>
<accession>A0AAV7F075</accession>
<gene>
    <name evidence="8" type="ORF">H6P81_007035</name>
</gene>
<sequence length="630" mass="69994">MYSFDSREKEFPHVKNVTAQAWAFKSTLQIINAGDRDLIGWKVFVGFQNREVLVTADGATLSTGDDLPAMVGNGTTLAGYPNSDLKNSVETAGDWTQIAATVPLSGTQFGMKPPKVPLPKTIRLVDPSYKCPAPVKHKTEMHVCCTKNPKFKPKKDQEKKVKFSPRQDGDLVITYDVTSSFEGKYMALVTMENNHPLGRLDSWNLTWEWKRGEFIYSMKGAFTHRKDSTDCIFGPQGEYYQAFDFTPVQNCERRPIISDLPPDRAKDDVIGNVPHCCRNGSLLPSTMDASKSKAAFELQVFKMPPDMNRTALTPPANWKIKGVVNPEYKCAPPIRVSPSEYPDPTGLDSRSNAVASWQIVCNITRPKKRQSRCCVSYSAYYNDSVIPCNTCACGCPEEATCNQDAAAMLLPPEALLVPHDNRTAKAKAWAKIHHRPVPRRLPCGDNCGVSINWHVLSDYRKGWTARVTIFNWGEYIFQDWFAAIQMPKAYRGFENVYSFNGTRMPELNNTIFFQGLLGLNYLIGERNGTNPLVDPPVPGKQQSVISFSKKRTPGIKIAKGEGFPTRVYFNGEECELPLHIPQSGAHATTTTSSSRSNLVFALLPSLVKRSGSTKERIKEPIDGGAAAGIC</sequence>
<evidence type="ECO:0000259" key="7">
    <source>
        <dbReference type="Pfam" id="PF25079"/>
    </source>
</evidence>
<keyword evidence="6" id="KW-0325">Glycoprotein</keyword>
<dbReference type="GO" id="GO:0005886">
    <property type="term" value="C:plasma membrane"/>
    <property type="evidence" value="ECO:0007669"/>
    <property type="project" value="UniProtKB-SubCell"/>
</dbReference>
<keyword evidence="9" id="KW-1185">Reference proteome</keyword>
<comment type="subcellular location">
    <subcellularLocation>
        <location evidence="1">Cell membrane</location>
    </subcellularLocation>
</comment>
<name>A0AAV7F075_ARIFI</name>
<dbReference type="GO" id="GO:0010215">
    <property type="term" value="P:cellulose microfibril organization"/>
    <property type="evidence" value="ECO:0007669"/>
    <property type="project" value="InterPro"/>
</dbReference>
<reference evidence="8 9" key="1">
    <citation type="submission" date="2021-07" db="EMBL/GenBank/DDBJ databases">
        <title>The Aristolochia fimbriata genome: insights into angiosperm evolution, floral development and chemical biosynthesis.</title>
        <authorList>
            <person name="Jiao Y."/>
        </authorList>
    </citation>
    <scope>NUCLEOTIDE SEQUENCE [LARGE SCALE GENOMIC DNA]</scope>
    <source>
        <strain evidence="8">IBCAS-2021</strain>
        <tissue evidence="8">Leaf</tissue>
    </source>
</reference>
<keyword evidence="4" id="KW-0732">Signal</keyword>
<feature type="domain" description="COBRA C-terminal" evidence="7">
    <location>
        <begin position="372"/>
        <end position="581"/>
    </location>
</feature>
<comment type="caution">
    <text evidence="8">The sequence shown here is derived from an EMBL/GenBank/DDBJ whole genome shotgun (WGS) entry which is preliminary data.</text>
</comment>
<dbReference type="InterPro" id="IPR056900">
    <property type="entry name" value="COB_C"/>
</dbReference>
<dbReference type="Proteomes" id="UP000825729">
    <property type="component" value="Unassembled WGS sequence"/>
</dbReference>
<evidence type="ECO:0000256" key="2">
    <source>
        <dbReference type="ARBA" id="ARBA00005507"/>
    </source>
</evidence>
<dbReference type="Pfam" id="PF25079">
    <property type="entry name" value="COB_C"/>
    <property type="match status" value="1"/>
</dbReference>
<evidence type="ECO:0000256" key="3">
    <source>
        <dbReference type="ARBA" id="ARBA00022475"/>
    </source>
</evidence>
<dbReference type="AlphaFoldDB" id="A0AAV7F075"/>
<evidence type="ECO:0000313" key="8">
    <source>
        <dbReference type="EMBL" id="KAG9454131.1"/>
    </source>
</evidence>
<organism evidence="8 9">
    <name type="scientific">Aristolochia fimbriata</name>
    <name type="common">White veined hardy Dutchman's pipe vine</name>
    <dbReference type="NCBI Taxonomy" id="158543"/>
    <lineage>
        <taxon>Eukaryota</taxon>
        <taxon>Viridiplantae</taxon>
        <taxon>Streptophyta</taxon>
        <taxon>Embryophyta</taxon>
        <taxon>Tracheophyta</taxon>
        <taxon>Spermatophyta</taxon>
        <taxon>Magnoliopsida</taxon>
        <taxon>Magnoliidae</taxon>
        <taxon>Piperales</taxon>
        <taxon>Aristolochiaceae</taxon>
        <taxon>Aristolochia</taxon>
    </lineage>
</organism>
<keyword evidence="3" id="KW-1003">Cell membrane</keyword>
<dbReference type="Pfam" id="PF04833">
    <property type="entry name" value="COBRA"/>
    <property type="match status" value="1"/>
</dbReference>